<dbReference type="EMBL" id="CAJPDT010000012">
    <property type="protein sequence ID" value="CAF9913994.1"/>
    <property type="molecule type" value="Genomic_DNA"/>
</dbReference>
<comment type="caution">
    <text evidence="2">The sequence shown here is derived from an EMBL/GenBank/DDBJ whole genome shotgun (WGS) entry which is preliminary data.</text>
</comment>
<dbReference type="Pfam" id="PF08615">
    <property type="entry name" value="RNase_H2_suC"/>
    <property type="match status" value="1"/>
</dbReference>
<dbReference type="PANTHER" id="PTHR47204">
    <property type="entry name" value="OS02G0168900 PROTEIN"/>
    <property type="match status" value="1"/>
</dbReference>
<proteinExistence type="predicted"/>
<dbReference type="InterPro" id="IPR013924">
    <property type="entry name" value="RNase_H2_suC"/>
</dbReference>
<reference evidence="2" key="1">
    <citation type="submission" date="2021-03" db="EMBL/GenBank/DDBJ databases">
        <authorList>
            <person name="Tagirdzhanova G."/>
        </authorList>
    </citation>
    <scope>NUCLEOTIDE SEQUENCE</scope>
</reference>
<evidence type="ECO:0000313" key="2">
    <source>
        <dbReference type="EMBL" id="CAF9913994.1"/>
    </source>
</evidence>
<protein>
    <submittedName>
        <fullName evidence="2">Uncharacterized protein</fullName>
    </submittedName>
</protein>
<feature type="region of interest" description="Disordered" evidence="1">
    <location>
        <begin position="37"/>
        <end position="58"/>
    </location>
</feature>
<organism evidence="2 3">
    <name type="scientific">Imshaugia aleurites</name>
    <dbReference type="NCBI Taxonomy" id="172621"/>
    <lineage>
        <taxon>Eukaryota</taxon>
        <taxon>Fungi</taxon>
        <taxon>Dikarya</taxon>
        <taxon>Ascomycota</taxon>
        <taxon>Pezizomycotina</taxon>
        <taxon>Lecanoromycetes</taxon>
        <taxon>OSLEUM clade</taxon>
        <taxon>Lecanoromycetidae</taxon>
        <taxon>Lecanorales</taxon>
        <taxon>Lecanorineae</taxon>
        <taxon>Parmeliaceae</taxon>
        <taxon>Imshaugia</taxon>
    </lineage>
</organism>
<evidence type="ECO:0000256" key="1">
    <source>
        <dbReference type="SAM" id="MobiDB-lite"/>
    </source>
</evidence>
<dbReference type="Proteomes" id="UP000664534">
    <property type="component" value="Unassembled WGS sequence"/>
</dbReference>
<name>A0A8H3EYZ1_9LECA</name>
<accession>A0A8H3EYZ1</accession>
<keyword evidence="3" id="KW-1185">Reference proteome</keyword>
<dbReference type="Gene3D" id="2.40.128.680">
    <property type="match status" value="1"/>
</dbReference>
<dbReference type="GO" id="GO:0006401">
    <property type="term" value="P:RNA catabolic process"/>
    <property type="evidence" value="ECO:0007669"/>
    <property type="project" value="InterPro"/>
</dbReference>
<dbReference type="AlphaFoldDB" id="A0A8H3EYZ1"/>
<dbReference type="CDD" id="cd09271">
    <property type="entry name" value="RNase_H2-C"/>
    <property type="match status" value="1"/>
</dbReference>
<gene>
    <name evidence="2" type="ORF">IMSHALPRED_001499</name>
</gene>
<feature type="compositionally biased region" description="Basic and acidic residues" evidence="1">
    <location>
        <begin position="37"/>
        <end position="49"/>
    </location>
</feature>
<dbReference type="PANTHER" id="PTHR47204:SF1">
    <property type="entry name" value="RIBONUCLEASE H2 SUBUNIT C"/>
    <property type="match status" value="1"/>
</dbReference>
<sequence length="112" mass="12408">MTDGKPEAYFRGRKLRGREIDVPQGYRGVIVKEAGKEKTAFQNPDKGDMEGEEGAEEEEEEVTVLNEVGSFNEVVVWNHEGMADGDDAFVKGMSEWIGFAKAMHAPGEQKNS</sequence>
<evidence type="ECO:0000313" key="3">
    <source>
        <dbReference type="Proteomes" id="UP000664534"/>
    </source>
</evidence>
<dbReference type="GO" id="GO:0032299">
    <property type="term" value="C:ribonuclease H2 complex"/>
    <property type="evidence" value="ECO:0007669"/>
    <property type="project" value="InterPro"/>
</dbReference>
<dbReference type="OrthoDB" id="6222486at2759"/>